<organism evidence="1 2">
    <name type="scientific">Dreissena polymorpha</name>
    <name type="common">Zebra mussel</name>
    <name type="synonym">Mytilus polymorpha</name>
    <dbReference type="NCBI Taxonomy" id="45954"/>
    <lineage>
        <taxon>Eukaryota</taxon>
        <taxon>Metazoa</taxon>
        <taxon>Spiralia</taxon>
        <taxon>Lophotrochozoa</taxon>
        <taxon>Mollusca</taxon>
        <taxon>Bivalvia</taxon>
        <taxon>Autobranchia</taxon>
        <taxon>Heteroconchia</taxon>
        <taxon>Euheterodonta</taxon>
        <taxon>Imparidentia</taxon>
        <taxon>Neoheterodontei</taxon>
        <taxon>Myida</taxon>
        <taxon>Dreissenoidea</taxon>
        <taxon>Dreissenidae</taxon>
        <taxon>Dreissena</taxon>
    </lineage>
</organism>
<gene>
    <name evidence="1" type="ORF">DPMN_111045</name>
</gene>
<evidence type="ECO:0000313" key="2">
    <source>
        <dbReference type="Proteomes" id="UP000828390"/>
    </source>
</evidence>
<evidence type="ECO:0000313" key="1">
    <source>
        <dbReference type="EMBL" id="KAH3837645.1"/>
    </source>
</evidence>
<sequence length="62" mass="6790">MHTTSIAESSVESAAEFNSEADHYLASINKVYELMFQNLGEDYCPRPAVSSTSSTISVDTEQ</sequence>
<reference evidence="1" key="2">
    <citation type="submission" date="2020-11" db="EMBL/GenBank/DDBJ databases">
        <authorList>
            <person name="McCartney M.A."/>
            <person name="Auch B."/>
            <person name="Kono T."/>
            <person name="Mallez S."/>
            <person name="Becker A."/>
            <person name="Gohl D.M."/>
            <person name="Silverstein K.A.T."/>
            <person name="Koren S."/>
            <person name="Bechman K.B."/>
            <person name="Herman A."/>
            <person name="Abrahante J.E."/>
            <person name="Garbe J."/>
        </authorList>
    </citation>
    <scope>NUCLEOTIDE SEQUENCE</scope>
    <source>
        <strain evidence="1">Duluth1</strain>
        <tissue evidence="1">Whole animal</tissue>
    </source>
</reference>
<accession>A0A9D4QPH9</accession>
<reference evidence="1" key="1">
    <citation type="journal article" date="2019" name="bioRxiv">
        <title>The Genome of the Zebra Mussel, Dreissena polymorpha: A Resource for Invasive Species Research.</title>
        <authorList>
            <person name="McCartney M.A."/>
            <person name="Auch B."/>
            <person name="Kono T."/>
            <person name="Mallez S."/>
            <person name="Zhang Y."/>
            <person name="Obille A."/>
            <person name="Becker A."/>
            <person name="Abrahante J.E."/>
            <person name="Garbe J."/>
            <person name="Badalamenti J.P."/>
            <person name="Herman A."/>
            <person name="Mangelson H."/>
            <person name="Liachko I."/>
            <person name="Sullivan S."/>
            <person name="Sone E.D."/>
            <person name="Koren S."/>
            <person name="Silverstein K.A.T."/>
            <person name="Beckman K.B."/>
            <person name="Gohl D.M."/>
        </authorList>
    </citation>
    <scope>NUCLEOTIDE SEQUENCE</scope>
    <source>
        <strain evidence="1">Duluth1</strain>
        <tissue evidence="1">Whole animal</tissue>
    </source>
</reference>
<keyword evidence="2" id="KW-1185">Reference proteome</keyword>
<protein>
    <submittedName>
        <fullName evidence="1">Uncharacterized protein</fullName>
    </submittedName>
</protein>
<dbReference type="AlphaFoldDB" id="A0A9D4QPH9"/>
<name>A0A9D4QPH9_DREPO</name>
<proteinExistence type="predicted"/>
<comment type="caution">
    <text evidence="1">The sequence shown here is derived from an EMBL/GenBank/DDBJ whole genome shotgun (WGS) entry which is preliminary data.</text>
</comment>
<dbReference type="EMBL" id="JAIWYP010000004">
    <property type="protein sequence ID" value="KAH3837645.1"/>
    <property type="molecule type" value="Genomic_DNA"/>
</dbReference>
<dbReference type="Proteomes" id="UP000828390">
    <property type="component" value="Unassembled WGS sequence"/>
</dbReference>